<reference evidence="1 2" key="1">
    <citation type="submission" date="2018-06" db="EMBL/GenBank/DDBJ databases">
        <authorList>
            <consortium name="Pathogen Informatics"/>
            <person name="Doyle S."/>
        </authorList>
    </citation>
    <scope>NUCLEOTIDE SEQUENCE [LARGE SCALE GENOMIC DNA]</scope>
    <source>
        <strain evidence="1 2">NCTC9381</strain>
    </source>
</reference>
<dbReference type="Gene3D" id="2.60.40.1090">
    <property type="entry name" value="Fimbrial-type adhesion domain"/>
    <property type="match status" value="1"/>
</dbReference>
<dbReference type="FunFam" id="2.60.40.1090:FF:000005">
    <property type="entry name" value="Type 1 fimbrial protein"/>
    <property type="match status" value="1"/>
</dbReference>
<dbReference type="GeneID" id="66825906"/>
<dbReference type="PANTHER" id="PTHR33420">
    <property type="entry name" value="FIMBRIAL SUBUNIT ELFA-RELATED"/>
    <property type="match status" value="1"/>
</dbReference>
<evidence type="ECO:0000313" key="2">
    <source>
        <dbReference type="Proteomes" id="UP000254640"/>
    </source>
</evidence>
<proteinExistence type="predicted"/>
<dbReference type="PANTHER" id="PTHR33420:SF10">
    <property type="entry name" value="FIMBRIAE MAJOR SUBUNIT"/>
    <property type="match status" value="1"/>
</dbReference>
<dbReference type="EMBL" id="UGSO01000001">
    <property type="protein sequence ID" value="SUB16810.1"/>
    <property type="molecule type" value="Genomic_DNA"/>
</dbReference>
<gene>
    <name evidence="1" type="primary">sfaA</name>
    <name evidence="1" type="ORF">NCTC9381_02726</name>
</gene>
<name>A0A379AHT0_ENTAG</name>
<protein>
    <submittedName>
        <fullName evidence="1">S-fimbrillin</fullName>
    </submittedName>
</protein>
<sequence>MNTKFRTLNLAVLISAGLVSASVFAASDNTINFQGEVTTETCSVSVNGNNASPVVLLPTVSTTDLAASGATAGDTTFTVGVSGCAGDSTSATKISTVFVGNNVSAAGNLSNTGTAKNVEVQILDPKDAVVNLTSGYTGSGDLTLQTGETSGSATYSARYYASGTPTAGTVTASLQYAVTYQ</sequence>
<dbReference type="STRING" id="549.BEE12_16695"/>
<dbReference type="Proteomes" id="UP000254640">
    <property type="component" value="Unassembled WGS sequence"/>
</dbReference>
<dbReference type="GO" id="GO:0043709">
    <property type="term" value="P:cell adhesion involved in single-species biofilm formation"/>
    <property type="evidence" value="ECO:0007669"/>
    <property type="project" value="TreeGrafter"/>
</dbReference>
<dbReference type="InterPro" id="IPR050263">
    <property type="entry name" value="Bact_Fimbrial_Adh_Pro"/>
</dbReference>
<dbReference type="AlphaFoldDB" id="A0A379AHT0"/>
<dbReference type="RefSeq" id="WP_033767254.1">
    <property type="nucleotide sequence ID" value="NZ_CP034469.1"/>
</dbReference>
<organism evidence="1 2">
    <name type="scientific">Enterobacter agglomerans</name>
    <name type="common">Erwinia herbicola</name>
    <name type="synonym">Pantoea agglomerans</name>
    <dbReference type="NCBI Taxonomy" id="549"/>
    <lineage>
        <taxon>Bacteria</taxon>
        <taxon>Pseudomonadati</taxon>
        <taxon>Pseudomonadota</taxon>
        <taxon>Gammaproteobacteria</taxon>
        <taxon>Enterobacterales</taxon>
        <taxon>Erwiniaceae</taxon>
        <taxon>Pantoea</taxon>
        <taxon>Pantoea agglomerans group</taxon>
    </lineage>
</organism>
<dbReference type="GO" id="GO:0009289">
    <property type="term" value="C:pilus"/>
    <property type="evidence" value="ECO:0007669"/>
    <property type="project" value="InterPro"/>
</dbReference>
<dbReference type="InterPro" id="IPR008966">
    <property type="entry name" value="Adhesion_dom_sf"/>
</dbReference>
<accession>A0A379AHT0</accession>
<keyword evidence="2" id="KW-1185">Reference proteome</keyword>
<dbReference type="SUPFAM" id="SSF49401">
    <property type="entry name" value="Bacterial adhesins"/>
    <property type="match status" value="1"/>
</dbReference>
<dbReference type="InterPro" id="IPR036937">
    <property type="entry name" value="Adhesion_dom_fimbrial_sf"/>
</dbReference>
<dbReference type="Pfam" id="PF00419">
    <property type="entry name" value="Fimbrial"/>
    <property type="match status" value="1"/>
</dbReference>
<evidence type="ECO:0000313" key="1">
    <source>
        <dbReference type="EMBL" id="SUB16810.1"/>
    </source>
</evidence>
<dbReference type="InterPro" id="IPR000259">
    <property type="entry name" value="Adhesion_dom_fimbrial"/>
</dbReference>